<dbReference type="OrthoDB" id="3831267at2"/>
<protein>
    <recommendedName>
        <fullName evidence="4">DoxX-like family protein</fullName>
    </recommendedName>
</protein>
<keyword evidence="1" id="KW-0472">Membrane</keyword>
<evidence type="ECO:0000313" key="3">
    <source>
        <dbReference type="Proteomes" id="UP000182915"/>
    </source>
</evidence>
<dbReference type="RefSeq" id="WP_083406745.1">
    <property type="nucleotide sequence ID" value="NZ_LT629971.1"/>
</dbReference>
<keyword evidence="1" id="KW-0812">Transmembrane</keyword>
<evidence type="ECO:0000256" key="1">
    <source>
        <dbReference type="SAM" id="Phobius"/>
    </source>
</evidence>
<feature type="transmembrane region" description="Helical" evidence="1">
    <location>
        <begin position="109"/>
        <end position="130"/>
    </location>
</feature>
<dbReference type="AlphaFoldDB" id="A0A1H6JG14"/>
<evidence type="ECO:0000313" key="2">
    <source>
        <dbReference type="EMBL" id="SEH57848.1"/>
    </source>
</evidence>
<name>A0A1H6JG14_MYCRU</name>
<keyword evidence="1" id="KW-1133">Transmembrane helix</keyword>
<sequence length="145" mass="15743">MTMTPARTPTRFVEVTLIVFGVYALGVGLFMLFAPGAFFDTLGTFGVRNDHYIFDNATFEIPQGLLLLAAVRRPTWRVPALAFATVHWALHSISHLIDPHHGAGDWIGWLEAGGLVATTAILAFALRATVVTHNPAPRSPLESGH</sequence>
<accession>A0A1H6JG14</accession>
<dbReference type="EMBL" id="LT629971">
    <property type="protein sequence ID" value="SEH57848.1"/>
    <property type="molecule type" value="Genomic_DNA"/>
</dbReference>
<organism evidence="2 3">
    <name type="scientific">Mycolicibacterium rutilum</name>
    <name type="common">Mycobacterium rutilum</name>
    <dbReference type="NCBI Taxonomy" id="370526"/>
    <lineage>
        <taxon>Bacteria</taxon>
        <taxon>Bacillati</taxon>
        <taxon>Actinomycetota</taxon>
        <taxon>Actinomycetes</taxon>
        <taxon>Mycobacteriales</taxon>
        <taxon>Mycobacteriaceae</taxon>
        <taxon>Mycolicibacterium</taxon>
    </lineage>
</organism>
<proteinExistence type="predicted"/>
<evidence type="ECO:0008006" key="4">
    <source>
        <dbReference type="Google" id="ProtNLM"/>
    </source>
</evidence>
<feature type="transmembrane region" description="Helical" evidence="1">
    <location>
        <begin position="12"/>
        <end position="33"/>
    </location>
</feature>
<reference evidence="3" key="1">
    <citation type="submission" date="2016-10" db="EMBL/GenBank/DDBJ databases">
        <authorList>
            <person name="Varghese N."/>
            <person name="Submissions S."/>
        </authorList>
    </citation>
    <scope>NUCLEOTIDE SEQUENCE [LARGE SCALE GENOMIC DNA]</scope>
    <source>
        <strain evidence="3">DSM 45405</strain>
    </source>
</reference>
<gene>
    <name evidence="2" type="ORF">SAMN04489835_1647</name>
</gene>
<keyword evidence="3" id="KW-1185">Reference proteome</keyword>
<dbReference type="Proteomes" id="UP000182915">
    <property type="component" value="Chromosome I"/>
</dbReference>